<name>A0A382K831_9ZZZZ</name>
<sequence length="62" mass="7023">PIIIACERERLRTSPLELVSALIIEPSELYLNKSVNLHACVLFGKFRTSGKLELMNLQNLIN</sequence>
<organism evidence="1">
    <name type="scientific">marine metagenome</name>
    <dbReference type="NCBI Taxonomy" id="408172"/>
    <lineage>
        <taxon>unclassified sequences</taxon>
        <taxon>metagenomes</taxon>
        <taxon>ecological metagenomes</taxon>
    </lineage>
</organism>
<evidence type="ECO:0000313" key="1">
    <source>
        <dbReference type="EMBL" id="SVC20319.1"/>
    </source>
</evidence>
<proteinExistence type="predicted"/>
<gene>
    <name evidence="1" type="ORF">METZ01_LOCUS273173</name>
</gene>
<feature type="non-terminal residue" evidence="1">
    <location>
        <position position="1"/>
    </location>
</feature>
<dbReference type="AlphaFoldDB" id="A0A382K831"/>
<accession>A0A382K831</accession>
<reference evidence="1" key="1">
    <citation type="submission" date="2018-05" db="EMBL/GenBank/DDBJ databases">
        <authorList>
            <person name="Lanie J.A."/>
            <person name="Ng W.-L."/>
            <person name="Kazmierczak K.M."/>
            <person name="Andrzejewski T.M."/>
            <person name="Davidsen T.M."/>
            <person name="Wayne K.J."/>
            <person name="Tettelin H."/>
            <person name="Glass J.I."/>
            <person name="Rusch D."/>
            <person name="Podicherti R."/>
            <person name="Tsui H.-C.T."/>
            <person name="Winkler M.E."/>
        </authorList>
    </citation>
    <scope>NUCLEOTIDE SEQUENCE</scope>
</reference>
<protein>
    <submittedName>
        <fullName evidence="1">Uncharacterized protein</fullName>
    </submittedName>
</protein>
<dbReference type="EMBL" id="UINC01078850">
    <property type="protein sequence ID" value="SVC20319.1"/>
    <property type="molecule type" value="Genomic_DNA"/>
</dbReference>